<reference evidence="2" key="1">
    <citation type="submission" date="2018-07" db="EMBL/GenBank/DDBJ databases">
        <authorList>
            <person name="Quirk P.G."/>
            <person name="Krulwich T.A."/>
        </authorList>
    </citation>
    <scope>NUCLEOTIDE SEQUENCE</scope>
</reference>
<sequence length="88" mass="9789">MVEFSQPERVEAFTRAVDRILQERNEDYQERRAVDVGVGAPVVHAVPPGTFAAWMKSIGKLGGQNKVPRVIGDQSQLKGLLDFIKRPS</sequence>
<proteinExistence type="predicted"/>
<gene>
    <name evidence="2" type="ORF">DF3PB_2770006</name>
</gene>
<accession>A0A380TD44</accession>
<name>A0A380TD44_9ZZZZ</name>
<organism evidence="2">
    <name type="scientific">metagenome</name>
    <dbReference type="NCBI Taxonomy" id="256318"/>
    <lineage>
        <taxon>unclassified sequences</taxon>
        <taxon>metagenomes</taxon>
    </lineage>
</organism>
<dbReference type="AlphaFoldDB" id="A0A380TD44"/>
<evidence type="ECO:0000259" key="1">
    <source>
        <dbReference type="Pfam" id="PF23572"/>
    </source>
</evidence>
<protein>
    <recommendedName>
        <fullName evidence="1">GH3 C-terminal domain-containing protein</fullName>
    </recommendedName>
</protein>
<dbReference type="EMBL" id="UIDG01000198">
    <property type="protein sequence ID" value="SUS06390.1"/>
    <property type="molecule type" value="Genomic_DNA"/>
</dbReference>
<dbReference type="Pfam" id="PF23572">
    <property type="entry name" value="GH3_C"/>
    <property type="match status" value="1"/>
</dbReference>
<evidence type="ECO:0000313" key="2">
    <source>
        <dbReference type="EMBL" id="SUS06390.1"/>
    </source>
</evidence>
<feature type="domain" description="GH3 C-terminal" evidence="1">
    <location>
        <begin position="2"/>
        <end position="74"/>
    </location>
</feature>
<dbReference type="InterPro" id="IPR055378">
    <property type="entry name" value="GH3_C"/>
</dbReference>